<organism evidence="1 2">
    <name type="scientific">Piloderma croceum (strain F 1598)</name>
    <dbReference type="NCBI Taxonomy" id="765440"/>
    <lineage>
        <taxon>Eukaryota</taxon>
        <taxon>Fungi</taxon>
        <taxon>Dikarya</taxon>
        <taxon>Basidiomycota</taxon>
        <taxon>Agaricomycotina</taxon>
        <taxon>Agaricomycetes</taxon>
        <taxon>Agaricomycetidae</taxon>
        <taxon>Atheliales</taxon>
        <taxon>Atheliaceae</taxon>
        <taxon>Piloderma</taxon>
    </lineage>
</organism>
<reference evidence="1 2" key="1">
    <citation type="submission" date="2014-04" db="EMBL/GenBank/DDBJ databases">
        <authorList>
            <consortium name="DOE Joint Genome Institute"/>
            <person name="Kuo A."/>
            <person name="Tarkka M."/>
            <person name="Buscot F."/>
            <person name="Kohler A."/>
            <person name="Nagy L.G."/>
            <person name="Floudas D."/>
            <person name="Copeland A."/>
            <person name="Barry K.W."/>
            <person name="Cichocki N."/>
            <person name="Veneault-Fourrey C."/>
            <person name="LaButti K."/>
            <person name="Lindquist E.A."/>
            <person name="Lipzen A."/>
            <person name="Lundell T."/>
            <person name="Morin E."/>
            <person name="Murat C."/>
            <person name="Sun H."/>
            <person name="Tunlid A."/>
            <person name="Henrissat B."/>
            <person name="Grigoriev I.V."/>
            <person name="Hibbett D.S."/>
            <person name="Martin F."/>
            <person name="Nordberg H.P."/>
            <person name="Cantor M.N."/>
            <person name="Hua S.X."/>
        </authorList>
    </citation>
    <scope>NUCLEOTIDE SEQUENCE [LARGE SCALE GENOMIC DNA]</scope>
    <source>
        <strain evidence="1 2">F 1598</strain>
    </source>
</reference>
<sequence length="117" mass="12840">MCPSSADVIDLDASVRIEYPPCGSESLIPDARKISPKEFVFSDVSIGGISTSALSTSARLRATIKNENYRIVEGLAAKRNGHGNAEEGRLLDNPWFARQHRGLNTSHVDPAFWVSWL</sequence>
<dbReference type="Proteomes" id="UP000054166">
    <property type="component" value="Unassembled WGS sequence"/>
</dbReference>
<reference evidence="2" key="2">
    <citation type="submission" date="2015-01" db="EMBL/GenBank/DDBJ databases">
        <title>Evolutionary Origins and Diversification of the Mycorrhizal Mutualists.</title>
        <authorList>
            <consortium name="DOE Joint Genome Institute"/>
            <consortium name="Mycorrhizal Genomics Consortium"/>
            <person name="Kohler A."/>
            <person name="Kuo A."/>
            <person name="Nagy L.G."/>
            <person name="Floudas D."/>
            <person name="Copeland A."/>
            <person name="Barry K.W."/>
            <person name="Cichocki N."/>
            <person name="Veneault-Fourrey C."/>
            <person name="LaButti K."/>
            <person name="Lindquist E.A."/>
            <person name="Lipzen A."/>
            <person name="Lundell T."/>
            <person name="Morin E."/>
            <person name="Murat C."/>
            <person name="Riley R."/>
            <person name="Ohm R."/>
            <person name="Sun H."/>
            <person name="Tunlid A."/>
            <person name="Henrissat B."/>
            <person name="Grigoriev I.V."/>
            <person name="Hibbett D.S."/>
            <person name="Martin F."/>
        </authorList>
    </citation>
    <scope>NUCLEOTIDE SEQUENCE [LARGE SCALE GENOMIC DNA]</scope>
    <source>
        <strain evidence="2">F 1598</strain>
    </source>
</reference>
<dbReference type="InParanoid" id="A0A0C3EP32"/>
<evidence type="ECO:0000313" key="2">
    <source>
        <dbReference type="Proteomes" id="UP000054166"/>
    </source>
</evidence>
<gene>
    <name evidence="1" type="ORF">PILCRDRAFT_707681</name>
</gene>
<proteinExistence type="predicted"/>
<dbReference type="EMBL" id="KN833062">
    <property type="protein sequence ID" value="KIM74345.1"/>
    <property type="molecule type" value="Genomic_DNA"/>
</dbReference>
<evidence type="ECO:0000313" key="1">
    <source>
        <dbReference type="EMBL" id="KIM74345.1"/>
    </source>
</evidence>
<dbReference type="AlphaFoldDB" id="A0A0C3EP32"/>
<dbReference type="HOGENOM" id="CLU_2085694_0_0_1"/>
<keyword evidence="2" id="KW-1185">Reference proteome</keyword>
<accession>A0A0C3EP32</accession>
<name>A0A0C3EP32_PILCF</name>
<protein>
    <submittedName>
        <fullName evidence="1">Uncharacterized protein</fullName>
    </submittedName>
</protein>